<organism evidence="5 6">
    <name type="scientific">Aquilegia coerulea</name>
    <name type="common">Rocky mountain columbine</name>
    <dbReference type="NCBI Taxonomy" id="218851"/>
    <lineage>
        <taxon>Eukaryota</taxon>
        <taxon>Viridiplantae</taxon>
        <taxon>Streptophyta</taxon>
        <taxon>Embryophyta</taxon>
        <taxon>Tracheophyta</taxon>
        <taxon>Spermatophyta</taxon>
        <taxon>Magnoliopsida</taxon>
        <taxon>Ranunculales</taxon>
        <taxon>Ranunculaceae</taxon>
        <taxon>Thalictroideae</taxon>
        <taxon>Aquilegia</taxon>
    </lineage>
</organism>
<feature type="region of interest" description="Disordered" evidence="4">
    <location>
        <begin position="514"/>
        <end position="551"/>
    </location>
</feature>
<proteinExistence type="inferred from homology"/>
<feature type="repeat" description="PPR" evidence="3">
    <location>
        <begin position="257"/>
        <end position="292"/>
    </location>
</feature>
<dbReference type="InterPro" id="IPR002885">
    <property type="entry name" value="PPR_rpt"/>
</dbReference>
<dbReference type="Pfam" id="PF13041">
    <property type="entry name" value="PPR_2"/>
    <property type="match status" value="1"/>
</dbReference>
<dbReference type="InParanoid" id="A0A2G5CZS7"/>
<feature type="repeat" description="PPR" evidence="3">
    <location>
        <begin position="154"/>
        <end position="188"/>
    </location>
</feature>
<reference evidence="5 6" key="1">
    <citation type="submission" date="2017-09" db="EMBL/GenBank/DDBJ databases">
        <title>WGS assembly of Aquilegia coerulea Goldsmith.</title>
        <authorList>
            <person name="Hodges S."/>
            <person name="Kramer E."/>
            <person name="Nordborg M."/>
            <person name="Tomkins J."/>
            <person name="Borevitz J."/>
            <person name="Derieg N."/>
            <person name="Yan J."/>
            <person name="Mihaltcheva S."/>
            <person name="Hayes R.D."/>
            <person name="Rokhsar D."/>
        </authorList>
    </citation>
    <scope>NUCLEOTIDE SEQUENCE [LARGE SCALE GENOMIC DNA]</scope>
    <source>
        <strain evidence="6">cv. Goldsmith</strain>
    </source>
</reference>
<feature type="repeat" description="PPR" evidence="3">
    <location>
        <begin position="293"/>
        <end position="327"/>
    </location>
</feature>
<comment type="similarity">
    <text evidence="1">Belongs to the PPR family. P subfamily.</text>
</comment>
<dbReference type="InterPro" id="IPR011990">
    <property type="entry name" value="TPR-like_helical_dom_sf"/>
</dbReference>
<dbReference type="GO" id="GO:0003729">
    <property type="term" value="F:mRNA binding"/>
    <property type="evidence" value="ECO:0007669"/>
    <property type="project" value="TreeGrafter"/>
</dbReference>
<evidence type="ECO:0000256" key="1">
    <source>
        <dbReference type="ARBA" id="ARBA00007626"/>
    </source>
</evidence>
<dbReference type="FunCoup" id="A0A2G5CZS7">
    <property type="interactions" value="543"/>
</dbReference>
<sequence>MALLTSLATKLRGNAILLRLPYNLGTLFHPLTSSSSSTYRYSSLLLSSFFSTSHPPIFTPPQFPVIKHSVEGNQFLHQKITSFQNVPKERNSNVDRVVDMLRKSNCFSSKVKSIDFPDVELTEDLVCSVIWELREEWELALMAFRSSEEKGCNHSRAWDLMVWVLCQQKRFATAWGLIRDMSKSSINPRAAILIMIESYAVASCPRKSIQTFEAMEKFRISQDTEALYTLLQALCKNGNIEEAEEFMQLNKPLFPLKTESFNIILNGWCNISVDLIEAKRVWREMSSCCITPDATSYTHMISCFSKVGDLFSSLRLYDEMKKRGWVPGLDVYNSLIYVLTWNNCLKEAFNVVDKIKEASLQPDSITYNSMVLPLCEARKLEEAKIVLSDMVQMGLTPTPETYHAFIEVESADGTVELLKQMKEARCAPNGHTFLLAINKLLQSKQPDDALRLWVEMIKYEVVPDSAHYSAIVKGLVVCGWHAKARKFYDDMKSRGLPDDPTINKLFKDLIGGCGELGKNQERDREEDTQKTRKTVRNYRKSMRQKAKCKKK</sequence>
<dbReference type="Pfam" id="PF01535">
    <property type="entry name" value="PPR"/>
    <property type="match status" value="4"/>
</dbReference>
<gene>
    <name evidence="5" type="ORF">AQUCO_03200031v1</name>
</gene>
<feature type="repeat" description="PPR" evidence="3">
    <location>
        <begin position="429"/>
        <end position="463"/>
    </location>
</feature>
<keyword evidence="6" id="KW-1185">Reference proteome</keyword>
<evidence type="ECO:0000256" key="4">
    <source>
        <dbReference type="SAM" id="MobiDB-lite"/>
    </source>
</evidence>
<dbReference type="PANTHER" id="PTHR47938">
    <property type="entry name" value="RESPIRATORY COMPLEX I CHAPERONE (CIA84), PUTATIVE (AFU_ORTHOLOGUE AFUA_2G06020)-RELATED"/>
    <property type="match status" value="1"/>
</dbReference>
<evidence type="ECO:0008006" key="7">
    <source>
        <dbReference type="Google" id="ProtNLM"/>
    </source>
</evidence>
<accession>A0A2G5CZS7</accession>
<protein>
    <recommendedName>
        <fullName evidence="7">Pentacotripeptide-repeat region of PRORP domain-containing protein</fullName>
    </recommendedName>
</protein>
<feature type="repeat" description="PPR" evidence="3">
    <location>
        <begin position="464"/>
        <end position="498"/>
    </location>
</feature>
<dbReference type="Proteomes" id="UP000230069">
    <property type="component" value="Unassembled WGS sequence"/>
</dbReference>
<name>A0A2G5CZS7_AQUCA</name>
<dbReference type="NCBIfam" id="TIGR00756">
    <property type="entry name" value="PPR"/>
    <property type="match status" value="3"/>
</dbReference>
<feature type="repeat" description="PPR" evidence="3">
    <location>
        <begin position="363"/>
        <end position="397"/>
    </location>
</feature>
<dbReference type="OrthoDB" id="185373at2759"/>
<dbReference type="EMBL" id="KZ305049">
    <property type="protein sequence ID" value="PIA36771.1"/>
    <property type="molecule type" value="Genomic_DNA"/>
</dbReference>
<feature type="compositionally biased region" description="Basic and acidic residues" evidence="4">
    <location>
        <begin position="518"/>
        <end position="530"/>
    </location>
</feature>
<feature type="compositionally biased region" description="Basic residues" evidence="4">
    <location>
        <begin position="531"/>
        <end position="551"/>
    </location>
</feature>
<dbReference type="PROSITE" id="PS51375">
    <property type="entry name" value="PPR"/>
    <property type="match status" value="6"/>
</dbReference>
<keyword evidence="2" id="KW-0677">Repeat</keyword>
<evidence type="ECO:0000256" key="2">
    <source>
        <dbReference type="ARBA" id="ARBA00022737"/>
    </source>
</evidence>
<evidence type="ECO:0000313" key="5">
    <source>
        <dbReference type="EMBL" id="PIA36771.1"/>
    </source>
</evidence>
<evidence type="ECO:0000313" key="6">
    <source>
        <dbReference type="Proteomes" id="UP000230069"/>
    </source>
</evidence>
<dbReference type="PANTHER" id="PTHR47938:SF49">
    <property type="entry name" value="(WILD MALAYSIAN BANANA) HYPOTHETICAL PROTEIN"/>
    <property type="match status" value="1"/>
</dbReference>
<dbReference type="AlphaFoldDB" id="A0A2G5CZS7"/>
<evidence type="ECO:0000256" key="3">
    <source>
        <dbReference type="PROSITE-ProRule" id="PRU00708"/>
    </source>
</evidence>
<dbReference type="Gene3D" id="1.25.40.10">
    <property type="entry name" value="Tetratricopeptide repeat domain"/>
    <property type="match status" value="3"/>
</dbReference>
<dbReference type="STRING" id="218851.A0A2G5CZS7"/>